<evidence type="ECO:0000313" key="3">
    <source>
        <dbReference type="Proteomes" id="UP000052991"/>
    </source>
</evidence>
<dbReference type="AlphaFoldDB" id="A0A0V8EWE1"/>
<protein>
    <submittedName>
        <fullName evidence="2">Lipopolysaccharide 16-galactosyltransferase</fullName>
    </submittedName>
</protein>
<dbReference type="PANTHER" id="PTHR12526">
    <property type="entry name" value="GLYCOSYLTRANSFERASE"/>
    <property type="match status" value="1"/>
</dbReference>
<dbReference type="Proteomes" id="UP000052991">
    <property type="component" value="Unassembled WGS sequence"/>
</dbReference>
<accession>A0A0V8EWE1</accession>
<name>A0A0V8EWE1_LACLL</name>
<dbReference type="Gene3D" id="3.40.50.2000">
    <property type="entry name" value="Glycogen Phosphorylase B"/>
    <property type="match status" value="2"/>
</dbReference>
<gene>
    <name evidence="2" type="ORF">N42_0108</name>
</gene>
<proteinExistence type="predicted"/>
<dbReference type="PANTHER" id="PTHR12526:SF630">
    <property type="entry name" value="GLYCOSYLTRANSFERASE"/>
    <property type="match status" value="1"/>
</dbReference>
<sequence>MKKVTFVGFNFSGNGGMETVYRRVLNYYSDKRKINVNFASFTSVKVSKWLNLPIDSDEFLVRKAENLKNNKLLRVQKIVSIFNYFRKIKSDSVIIPIPTVLSLINLARKFNSKKFEIIYWPHFDINSTEFSSLANFERVEKYSDRILSISDSITQAYVEKGISKSKITTIYNPIPKQKKTILPNKNTTKFISIGRIEFENNTQKNNKEMFDAFAKIKSENWELDIYGSGLANNEKLSKDYVKKMGISEKVKFHGWKKYPFDEIEKANALVLTSNFEGLPMAPLEALSYGVPIVVSDINGPKDYLSLENGFKYQLHNVELLSEILLKIIKKEVVFDSRIIKESINKFYEDEYFKNLNKILQK</sequence>
<evidence type="ECO:0000313" key="2">
    <source>
        <dbReference type="EMBL" id="KSU30180.1"/>
    </source>
</evidence>
<dbReference type="EMBL" id="LKLW01000003">
    <property type="protein sequence ID" value="KSU30180.1"/>
    <property type="molecule type" value="Genomic_DNA"/>
</dbReference>
<evidence type="ECO:0000259" key="1">
    <source>
        <dbReference type="Pfam" id="PF00534"/>
    </source>
</evidence>
<comment type="caution">
    <text evidence="2">The sequence shown here is derived from an EMBL/GenBank/DDBJ whole genome shotgun (WGS) entry which is preliminary data.</text>
</comment>
<organism evidence="2 3">
    <name type="scientific">Lactococcus lactis subsp. lactis</name>
    <name type="common">Streptococcus lactis</name>
    <dbReference type="NCBI Taxonomy" id="1360"/>
    <lineage>
        <taxon>Bacteria</taxon>
        <taxon>Bacillati</taxon>
        <taxon>Bacillota</taxon>
        <taxon>Bacilli</taxon>
        <taxon>Lactobacillales</taxon>
        <taxon>Streptococcaceae</taxon>
        <taxon>Lactococcus</taxon>
    </lineage>
</organism>
<keyword evidence="2" id="KW-0808">Transferase</keyword>
<dbReference type="InterPro" id="IPR001296">
    <property type="entry name" value="Glyco_trans_1"/>
</dbReference>
<dbReference type="Pfam" id="PF00534">
    <property type="entry name" value="Glycos_transf_1"/>
    <property type="match status" value="1"/>
</dbReference>
<dbReference type="GO" id="GO:0016757">
    <property type="term" value="F:glycosyltransferase activity"/>
    <property type="evidence" value="ECO:0007669"/>
    <property type="project" value="UniProtKB-KW"/>
</dbReference>
<feature type="domain" description="Glycosyl transferase family 1" evidence="1">
    <location>
        <begin position="175"/>
        <end position="339"/>
    </location>
</feature>
<keyword evidence="2" id="KW-0328">Glycosyltransferase</keyword>
<reference evidence="3" key="1">
    <citation type="submission" date="2015-10" db="EMBL/GenBank/DDBJ databases">
        <title>Draft Genome Sequences of 11 Lactococcus lactis subspecies cremoris strains.</title>
        <authorList>
            <person name="Wels M."/>
            <person name="Backus L."/>
            <person name="Boekhorst J."/>
            <person name="Dijkstra A."/>
            <person name="Beerthuizen M."/>
            <person name="Kelly W."/>
            <person name="Siezen R."/>
            <person name="Bachmann H."/>
            <person name="Van Hijum S."/>
        </authorList>
    </citation>
    <scope>NUCLEOTIDE SEQUENCE [LARGE SCALE GENOMIC DNA]</scope>
    <source>
        <strain evidence="3">N42</strain>
    </source>
</reference>
<dbReference type="SUPFAM" id="SSF53756">
    <property type="entry name" value="UDP-Glycosyltransferase/glycogen phosphorylase"/>
    <property type="match status" value="1"/>
</dbReference>
<dbReference type="CDD" id="cd03811">
    <property type="entry name" value="GT4_GT28_WabH-like"/>
    <property type="match status" value="1"/>
</dbReference>
<dbReference type="PATRIC" id="fig|1360.116.peg.1984"/>